<dbReference type="Gene3D" id="3.40.50.2300">
    <property type="match status" value="2"/>
</dbReference>
<dbReference type="CDD" id="cd01948">
    <property type="entry name" value="EAL"/>
    <property type="match status" value="1"/>
</dbReference>
<dbReference type="CDD" id="cd01949">
    <property type="entry name" value="GGDEF"/>
    <property type="match status" value="1"/>
</dbReference>
<dbReference type="NCBIfam" id="TIGR00254">
    <property type="entry name" value="GGDEF"/>
    <property type="match status" value="1"/>
</dbReference>
<dbReference type="PROSITE" id="PS50883">
    <property type="entry name" value="EAL"/>
    <property type="match status" value="1"/>
</dbReference>
<dbReference type="SUPFAM" id="SSF141868">
    <property type="entry name" value="EAL domain-like"/>
    <property type="match status" value="1"/>
</dbReference>
<evidence type="ECO:0000259" key="4">
    <source>
        <dbReference type="PROSITE" id="PS50883"/>
    </source>
</evidence>
<name>A0A8B3DLK4_VIBHA</name>
<dbReference type="InterPro" id="IPR029787">
    <property type="entry name" value="Nucleotide_cyclase"/>
</dbReference>
<dbReference type="AlphaFoldDB" id="A0A8B3DLK4"/>
<reference evidence="6 7" key="1">
    <citation type="submission" date="2018-08" db="EMBL/GenBank/DDBJ databases">
        <title>Vibrio harveyi strains pathogenic to white snook Centropomus viridis Lockington (1877) and potential probiotic bacteria.</title>
        <authorList>
            <person name="Soto-Rodriguez S."/>
            <person name="Gomez-Gil B."/>
            <person name="Lozano-Olvera R."/>
        </authorList>
    </citation>
    <scope>NUCLEOTIDE SEQUENCE [LARGE SCALE GENOMIC DNA]</scope>
    <source>
        <strain evidence="6 7">CAIM 1508</strain>
    </source>
</reference>
<dbReference type="InterPro" id="IPR000160">
    <property type="entry name" value="GGDEF_dom"/>
</dbReference>
<evidence type="ECO:0000313" key="7">
    <source>
        <dbReference type="Proteomes" id="UP000253437"/>
    </source>
</evidence>
<dbReference type="CDD" id="cd00130">
    <property type="entry name" value="PAS"/>
    <property type="match status" value="1"/>
</dbReference>
<dbReference type="SUPFAM" id="SSF55785">
    <property type="entry name" value="PYP-like sensor domain (PAS domain)"/>
    <property type="match status" value="2"/>
</dbReference>
<dbReference type="PANTHER" id="PTHR44757">
    <property type="entry name" value="DIGUANYLATE CYCLASE DGCP"/>
    <property type="match status" value="1"/>
</dbReference>
<dbReference type="NCBIfam" id="TIGR00229">
    <property type="entry name" value="sensory_box"/>
    <property type="match status" value="2"/>
</dbReference>
<feature type="domain" description="PAS" evidence="2">
    <location>
        <begin position="489"/>
        <end position="543"/>
    </location>
</feature>
<sequence>MPFFLFCIAIMFSAVAAAQEQKVLVVHSYHQGFFWTDSIQRGFTQQLEGRQLDTRVLYLDSKRSQSQHFFNQLESLYRTKLSEEHFDAIVVSDNNALALMQRLSSVIKDTPVIFSGINNYHPALHQGLKATGVIEDVDLSANLALIERLHPTHKQILIVSDHSVTGAALRAQIEDFLDDNSAYRDKILHLVPETVDDLKQQVSQMNIDNVVLFWTYYRDIHGNVATDKDWRDINQASNVPLFMVHDIGLGHGAVGGVIQTGYRQGFEAAKLLAQVLDNPQQPLPAIVRAESDIKLDYQSVVRWGLGAEQEASSVFFNKPVEFTERYAREIKLFGSVLVAMTIVIMLLSYYLHRIRRSESIARESQTILESVFDQSMQYMGILDQHGLLKSGNDRLQSLLNHQDMRLDRPLWHHKNWSEDARQLLANYFQSSHRQVSTFETEIWSKEHGAMVLEVSLKPFSQQVANQEQYLFEARDITSRKAMEDKLYQRESSLRNYYEQQPVMMVTLDNNNRIQEVNRFAQQLLGYQPLDMLGHRLREFYSDEKALIPRQVLLQPQQVMHGVWRREIEYRHADGHRVWVRENIRPLRDSDQLLIVGEDITETKKLAKQLEYQARYDLLTDTYNRNYFELELQTALREVESHRRVHAMLYLDLDQLKVLNDTVGHDAGDAAIQFCASMLEEVLPYNAVLARMGGDEFAVLLKDCDEHGAINVAKQIITTLSEQLFRWEDTQLFMSCSVGIRIIDHTAETPQMVHAQADSACHVAKEQGRNRYNLFSLDNEELQRRQLEMQSVNLVHEALSSKRLELFAQRIVNLSGEGSPLCFEILVRIRDAQGNYLSPGVFIPASERYNIAHWIDKQVITQTLEWFEARPEIVEKLGRCAINLSGQSMGNQEFIDFLLERLQSSSIPCEKICLEITETAAMSNIDQALGFFTRVRTLGCLIALDDFGSGLSSFGYLKQLPVDIVKIDGLFVRDINVNEMDRVMVRSINDLAKQMGKVTVAEFVENDQVRELLIELGVDYGQGYGIGHPKPLAELVNELQQLDPTSRKSSNLSPA</sequence>
<dbReference type="SMART" id="SM00052">
    <property type="entry name" value="EAL"/>
    <property type="match status" value="1"/>
</dbReference>
<keyword evidence="1" id="KW-0732">Signal</keyword>
<dbReference type="SMART" id="SM00086">
    <property type="entry name" value="PAC"/>
    <property type="match status" value="2"/>
</dbReference>
<proteinExistence type="predicted"/>
<evidence type="ECO:0000259" key="2">
    <source>
        <dbReference type="PROSITE" id="PS50112"/>
    </source>
</evidence>
<gene>
    <name evidence="6" type="ORF">DS957_001170</name>
</gene>
<dbReference type="InterPro" id="IPR052155">
    <property type="entry name" value="Biofilm_reg_signaling"/>
</dbReference>
<dbReference type="Gene3D" id="3.30.450.20">
    <property type="entry name" value="PAS domain"/>
    <property type="match status" value="2"/>
</dbReference>
<dbReference type="EMBL" id="QOUW02000002">
    <property type="protein sequence ID" value="RIW19538.1"/>
    <property type="molecule type" value="Genomic_DNA"/>
</dbReference>
<evidence type="ECO:0000313" key="6">
    <source>
        <dbReference type="EMBL" id="RIW19538.1"/>
    </source>
</evidence>
<dbReference type="PANTHER" id="PTHR44757:SF4">
    <property type="entry name" value="DIGUANYLATE CYCLASE DGCE-RELATED"/>
    <property type="match status" value="1"/>
</dbReference>
<dbReference type="Gene3D" id="3.20.20.450">
    <property type="entry name" value="EAL domain"/>
    <property type="match status" value="1"/>
</dbReference>
<dbReference type="InterPro" id="IPR000014">
    <property type="entry name" value="PAS"/>
</dbReference>
<dbReference type="SUPFAM" id="SSF55073">
    <property type="entry name" value="Nucleotide cyclase"/>
    <property type="match status" value="1"/>
</dbReference>
<feature type="domain" description="PAC" evidence="3">
    <location>
        <begin position="436"/>
        <end position="488"/>
    </location>
</feature>
<feature type="signal peptide" evidence="1">
    <location>
        <begin position="1"/>
        <end position="16"/>
    </location>
</feature>
<dbReference type="Gene3D" id="3.30.70.270">
    <property type="match status" value="1"/>
</dbReference>
<dbReference type="Pfam" id="PF13426">
    <property type="entry name" value="PAS_9"/>
    <property type="match status" value="1"/>
</dbReference>
<dbReference type="SMART" id="SM00091">
    <property type="entry name" value="PAS"/>
    <property type="match status" value="1"/>
</dbReference>
<organism evidence="6 7">
    <name type="scientific">Vibrio harveyi</name>
    <name type="common">Beneckea harveyi</name>
    <dbReference type="NCBI Taxonomy" id="669"/>
    <lineage>
        <taxon>Bacteria</taxon>
        <taxon>Pseudomonadati</taxon>
        <taxon>Pseudomonadota</taxon>
        <taxon>Gammaproteobacteria</taxon>
        <taxon>Vibrionales</taxon>
        <taxon>Vibrionaceae</taxon>
        <taxon>Vibrio</taxon>
    </lineage>
</organism>
<evidence type="ECO:0000259" key="5">
    <source>
        <dbReference type="PROSITE" id="PS50887"/>
    </source>
</evidence>
<feature type="domain" description="EAL" evidence="4">
    <location>
        <begin position="787"/>
        <end position="1042"/>
    </location>
</feature>
<dbReference type="InterPro" id="IPR035965">
    <property type="entry name" value="PAS-like_dom_sf"/>
</dbReference>
<dbReference type="InterPro" id="IPR043128">
    <property type="entry name" value="Rev_trsase/Diguanyl_cyclase"/>
</dbReference>
<dbReference type="Pfam" id="PF00563">
    <property type="entry name" value="EAL"/>
    <property type="match status" value="1"/>
</dbReference>
<dbReference type="InterPro" id="IPR035919">
    <property type="entry name" value="EAL_sf"/>
</dbReference>
<comment type="caution">
    <text evidence="6">The sequence shown here is derived from an EMBL/GenBank/DDBJ whole genome shotgun (WGS) entry which is preliminary data.</text>
</comment>
<feature type="chain" id="PRO_5032888673" evidence="1">
    <location>
        <begin position="17"/>
        <end position="1054"/>
    </location>
</feature>
<dbReference type="RefSeq" id="WP_114091772.1">
    <property type="nucleotide sequence ID" value="NZ_QOUW02000002.1"/>
</dbReference>
<feature type="domain" description="PAC" evidence="3">
    <location>
        <begin position="563"/>
        <end position="611"/>
    </location>
</feature>
<evidence type="ECO:0000256" key="1">
    <source>
        <dbReference type="SAM" id="SignalP"/>
    </source>
</evidence>
<feature type="domain" description="GGDEF" evidence="5">
    <location>
        <begin position="643"/>
        <end position="776"/>
    </location>
</feature>
<evidence type="ECO:0000259" key="3">
    <source>
        <dbReference type="PROSITE" id="PS50113"/>
    </source>
</evidence>
<dbReference type="Proteomes" id="UP000253437">
    <property type="component" value="Unassembled WGS sequence"/>
</dbReference>
<dbReference type="PROSITE" id="PS50112">
    <property type="entry name" value="PAS"/>
    <property type="match status" value="1"/>
</dbReference>
<dbReference type="SMART" id="SM00267">
    <property type="entry name" value="GGDEF"/>
    <property type="match status" value="1"/>
</dbReference>
<dbReference type="PROSITE" id="PS50887">
    <property type="entry name" value="GGDEF"/>
    <property type="match status" value="1"/>
</dbReference>
<dbReference type="Pfam" id="PF00990">
    <property type="entry name" value="GGDEF"/>
    <property type="match status" value="1"/>
</dbReference>
<dbReference type="PROSITE" id="PS50113">
    <property type="entry name" value="PAC"/>
    <property type="match status" value="2"/>
</dbReference>
<dbReference type="InterPro" id="IPR001610">
    <property type="entry name" value="PAC"/>
</dbReference>
<protein>
    <submittedName>
        <fullName evidence="6">EAL domain-containing protein</fullName>
    </submittedName>
</protein>
<dbReference type="InterPro" id="IPR000700">
    <property type="entry name" value="PAS-assoc_C"/>
</dbReference>
<accession>A0A8B3DLK4</accession>
<dbReference type="InterPro" id="IPR001633">
    <property type="entry name" value="EAL_dom"/>
</dbReference>